<feature type="transmembrane region" description="Helical" evidence="6">
    <location>
        <begin position="483"/>
        <end position="502"/>
    </location>
</feature>
<dbReference type="PANTHER" id="PTHR47521">
    <property type="entry name" value="SERPENTINE RECEPTOR, CLASS E (EPSILON)-RELATED"/>
    <property type="match status" value="1"/>
</dbReference>
<evidence type="ECO:0000313" key="7">
    <source>
        <dbReference type="EMBL" id="KAK0403385.1"/>
    </source>
</evidence>
<dbReference type="Pfam" id="PF03125">
    <property type="entry name" value="Sre"/>
    <property type="match status" value="1"/>
</dbReference>
<dbReference type="AlphaFoldDB" id="A0AA39LNA5"/>
<organism evidence="7 8">
    <name type="scientific">Steinernema hermaphroditum</name>
    <dbReference type="NCBI Taxonomy" id="289476"/>
    <lineage>
        <taxon>Eukaryota</taxon>
        <taxon>Metazoa</taxon>
        <taxon>Ecdysozoa</taxon>
        <taxon>Nematoda</taxon>
        <taxon>Chromadorea</taxon>
        <taxon>Rhabditida</taxon>
        <taxon>Tylenchina</taxon>
        <taxon>Panagrolaimomorpha</taxon>
        <taxon>Strongyloidoidea</taxon>
        <taxon>Steinernematidae</taxon>
        <taxon>Steinernema</taxon>
    </lineage>
</organism>
<comment type="subcellular location">
    <subcellularLocation>
        <location evidence="1">Membrane</location>
        <topology evidence="1">Multi-pass membrane protein</topology>
    </subcellularLocation>
</comment>
<evidence type="ECO:0000256" key="1">
    <source>
        <dbReference type="ARBA" id="ARBA00004141"/>
    </source>
</evidence>
<dbReference type="InterPro" id="IPR052860">
    <property type="entry name" value="NRL-GPCR1"/>
</dbReference>
<proteinExistence type="inferred from homology"/>
<dbReference type="Pfam" id="PF10292">
    <property type="entry name" value="7TM_GPCR_Srab"/>
    <property type="match status" value="1"/>
</dbReference>
<protein>
    <recommendedName>
        <fullName evidence="9">G protein-coupled receptor</fullName>
    </recommendedName>
</protein>
<evidence type="ECO:0000256" key="5">
    <source>
        <dbReference type="ARBA" id="ARBA00023136"/>
    </source>
</evidence>
<reference evidence="7" key="1">
    <citation type="submission" date="2023-06" db="EMBL/GenBank/DDBJ databases">
        <title>Genomic analysis of the entomopathogenic nematode Steinernema hermaphroditum.</title>
        <authorList>
            <person name="Schwarz E.M."/>
            <person name="Heppert J.K."/>
            <person name="Baniya A."/>
            <person name="Schwartz H.T."/>
            <person name="Tan C.-H."/>
            <person name="Antoshechkin I."/>
            <person name="Sternberg P.W."/>
            <person name="Goodrich-Blair H."/>
            <person name="Dillman A.R."/>
        </authorList>
    </citation>
    <scope>NUCLEOTIDE SEQUENCE</scope>
    <source>
        <strain evidence="7">PS9179</strain>
        <tissue evidence="7">Whole animal</tissue>
    </source>
</reference>
<dbReference type="InterPro" id="IPR004151">
    <property type="entry name" value="7TM_GPCR_serpentine_rcpt_Sre"/>
</dbReference>
<evidence type="ECO:0000256" key="2">
    <source>
        <dbReference type="ARBA" id="ARBA00006803"/>
    </source>
</evidence>
<evidence type="ECO:0000256" key="3">
    <source>
        <dbReference type="ARBA" id="ARBA00022692"/>
    </source>
</evidence>
<feature type="transmembrane region" description="Helical" evidence="6">
    <location>
        <begin position="127"/>
        <end position="148"/>
    </location>
</feature>
<dbReference type="PANTHER" id="PTHR47521:SF18">
    <property type="entry name" value="G PROTEIN-COUPLED RECEPTOR-RELATED"/>
    <property type="match status" value="1"/>
</dbReference>
<dbReference type="EMBL" id="JAUCMV010000004">
    <property type="protein sequence ID" value="KAK0403385.1"/>
    <property type="molecule type" value="Genomic_DNA"/>
</dbReference>
<accession>A0AA39LNA5</accession>
<dbReference type="InterPro" id="IPR019408">
    <property type="entry name" value="7TM_GPCR_serpentine_rcpt_Srab"/>
</dbReference>
<feature type="transmembrane region" description="Helical" evidence="6">
    <location>
        <begin position="95"/>
        <end position="115"/>
    </location>
</feature>
<comment type="similarity">
    <text evidence="2">Belongs to the nematode receptor-like protein sre family.</text>
</comment>
<keyword evidence="5 6" id="KW-0472">Membrane</keyword>
<evidence type="ECO:0000256" key="4">
    <source>
        <dbReference type="ARBA" id="ARBA00022989"/>
    </source>
</evidence>
<feature type="transmembrane region" description="Helical" evidence="6">
    <location>
        <begin position="567"/>
        <end position="590"/>
    </location>
</feature>
<evidence type="ECO:0008006" key="9">
    <source>
        <dbReference type="Google" id="ProtNLM"/>
    </source>
</evidence>
<feature type="transmembrane region" description="Helical" evidence="6">
    <location>
        <begin position="171"/>
        <end position="192"/>
    </location>
</feature>
<comment type="caution">
    <text evidence="7">The sequence shown here is derived from an EMBL/GenBank/DDBJ whole genome shotgun (WGS) entry which is preliminary data.</text>
</comment>
<keyword evidence="8" id="KW-1185">Reference proteome</keyword>
<evidence type="ECO:0000313" key="8">
    <source>
        <dbReference type="Proteomes" id="UP001175271"/>
    </source>
</evidence>
<feature type="transmembrane region" description="Helical" evidence="6">
    <location>
        <begin position="369"/>
        <end position="389"/>
    </location>
</feature>
<gene>
    <name evidence="7" type="ORF">QR680_016889</name>
</gene>
<evidence type="ECO:0000256" key="6">
    <source>
        <dbReference type="SAM" id="Phobius"/>
    </source>
</evidence>
<feature type="transmembrane region" description="Helical" evidence="6">
    <location>
        <begin position="440"/>
        <end position="463"/>
    </location>
</feature>
<sequence>MEVQSDMARPSPVVTIPYLEYFELLLDVLAPFVNIYLLALLRRPFFHLNLRILLSQFSIGFICLTMSRVLLVVHAKKNFIPEVPHTMLHVFHDGLVFGIMDVSILISVERIFATVWAEKYEEMSRTWITIASTVVMWLLNTSFAYYIYVCVSREHKTREGSFTISKEADQIAAILTVVMALNFLGLLIFELVRRYNKKRWRLDLRNRLSHRYQIMENIRTSKQLQMFLLLDLFISAYFYGAIIRGLFILDSRNNMLSAVFSQVFDLISALSASILPCLCIRTHPKMWIAVKHQIRIRRTVCRIAASQGTSAERSDRYSTHTETPYSMPAVLAVALKSAEFAFQLCGLLVNVYFLFLLRRPFFHLNLRIMLTSFSLGLICLTSTRMFVVVNEIVPYLREARSWIMIAHNSSIAMVMDATILMAGERILATVLVRRYEKVRFWLFSVVCAAGVWAFNVSFAYYMFHRRKMNLLQNVAGHDHFFAGVYISAIILNLLGVAMFLSIRRQNQNRWKIDLKKNLAHRYQIMENIRTSQQLSIVMAADVFVSVYFFSALYYLDIVGRGGVLSLFFGVSFDFVAALAAIFFPCVFMTSHRRMRGVVKRHLCLRRKNYAVNPSIKMISVKRSDSIVRAEANLYFKELERTWNMRK</sequence>
<dbReference type="GO" id="GO:0016020">
    <property type="term" value="C:membrane"/>
    <property type="evidence" value="ECO:0007669"/>
    <property type="project" value="UniProtKB-SubCell"/>
</dbReference>
<feature type="transmembrane region" description="Helical" evidence="6">
    <location>
        <begin position="340"/>
        <end position="357"/>
    </location>
</feature>
<feature type="transmembrane region" description="Helical" evidence="6">
    <location>
        <begin position="534"/>
        <end position="555"/>
    </location>
</feature>
<dbReference type="GO" id="GO:0007606">
    <property type="term" value="P:sensory perception of chemical stimulus"/>
    <property type="evidence" value="ECO:0007669"/>
    <property type="project" value="InterPro"/>
</dbReference>
<keyword evidence="4 6" id="KW-1133">Transmembrane helix</keyword>
<dbReference type="Proteomes" id="UP001175271">
    <property type="component" value="Unassembled WGS sequence"/>
</dbReference>
<feature type="transmembrane region" description="Helical" evidence="6">
    <location>
        <begin position="53"/>
        <end position="75"/>
    </location>
</feature>
<feature type="transmembrane region" description="Helical" evidence="6">
    <location>
        <begin position="227"/>
        <end position="249"/>
    </location>
</feature>
<name>A0AA39LNA5_9BILA</name>
<keyword evidence="3 6" id="KW-0812">Transmembrane</keyword>
<feature type="transmembrane region" description="Helical" evidence="6">
    <location>
        <begin position="21"/>
        <end position="41"/>
    </location>
</feature>